<accession>A0A8J6N132</accession>
<evidence type="ECO:0000313" key="2">
    <source>
        <dbReference type="Proteomes" id="UP000650524"/>
    </source>
</evidence>
<dbReference type="InterPro" id="IPR014985">
    <property type="entry name" value="WbqC"/>
</dbReference>
<organism evidence="1 2">
    <name type="scientific">Candidatus Desulfacyla euxinica</name>
    <dbReference type="NCBI Taxonomy" id="2841693"/>
    <lineage>
        <taxon>Bacteria</taxon>
        <taxon>Deltaproteobacteria</taxon>
        <taxon>Candidatus Desulfacyla</taxon>
    </lineage>
</organism>
<gene>
    <name evidence="1" type="ORF">H8E19_16075</name>
</gene>
<evidence type="ECO:0000313" key="1">
    <source>
        <dbReference type="EMBL" id="MBC8178922.1"/>
    </source>
</evidence>
<proteinExistence type="predicted"/>
<dbReference type="Proteomes" id="UP000650524">
    <property type="component" value="Unassembled WGS sequence"/>
</dbReference>
<dbReference type="AlphaFoldDB" id="A0A8J6N132"/>
<comment type="caution">
    <text evidence="1">The sequence shown here is derived from an EMBL/GenBank/DDBJ whole genome shotgun (WGS) entry which is preliminary data.</text>
</comment>
<reference evidence="1 2" key="1">
    <citation type="submission" date="2020-08" db="EMBL/GenBank/DDBJ databases">
        <title>Bridging the membrane lipid divide: bacteria of the FCB group superphylum have the potential to synthesize archaeal ether lipids.</title>
        <authorList>
            <person name="Villanueva L."/>
            <person name="Von Meijenfeldt F.A.B."/>
            <person name="Westbye A.B."/>
            <person name="Yadav S."/>
            <person name="Hopmans E.C."/>
            <person name="Dutilh B.E."/>
            <person name="Sinninghe Damste J.S."/>
        </authorList>
    </citation>
    <scope>NUCLEOTIDE SEQUENCE [LARGE SCALE GENOMIC DNA]</scope>
    <source>
        <strain evidence="1">NIOZ-UU27</strain>
    </source>
</reference>
<dbReference type="Pfam" id="PF08889">
    <property type="entry name" value="WbqC"/>
    <property type="match status" value="1"/>
</dbReference>
<dbReference type="EMBL" id="JACNJD010000329">
    <property type="protein sequence ID" value="MBC8178922.1"/>
    <property type="molecule type" value="Genomic_DNA"/>
</dbReference>
<protein>
    <submittedName>
        <fullName evidence="1">WbqC family protein</fullName>
    </submittedName>
</protein>
<name>A0A8J6N132_9DELT</name>
<sequence>MIVSTCQPYFAPFPGFFYKAHLSDLFVILDTVQFPRGTTWITRNRFKNDQGTMWLTVPVWKKGLGFQKINHVRICHEGRWAAKHLESLKTAYGHAPFLEDHIKIFKEIFSKKTQNAADLNLMIIRHMIRHLGIDTKLVLLSSLGLRSGGSQLLIEICKTTGADRFLAQNSTKKFINADLFKKENISLEFVKIPSPVYPQLWGEFLPNLSAFDLLLNCGPKSHHILFH</sequence>